<evidence type="ECO:0000313" key="10">
    <source>
        <dbReference type="EMBL" id="QHT61481.1"/>
    </source>
</evidence>
<dbReference type="CDD" id="cd18774">
    <property type="entry name" value="PDC2_HK_sensor"/>
    <property type="match status" value="1"/>
</dbReference>
<feature type="transmembrane region" description="Helical" evidence="8">
    <location>
        <begin position="314"/>
        <end position="334"/>
    </location>
</feature>
<keyword evidence="7" id="KW-0175">Coiled coil</keyword>
<keyword evidence="11" id="KW-1185">Reference proteome</keyword>
<dbReference type="KEGG" id="plyc:GXP70_16930"/>
<evidence type="ECO:0000256" key="5">
    <source>
        <dbReference type="ARBA" id="ARBA00022777"/>
    </source>
</evidence>
<reference evidence="10 11" key="1">
    <citation type="submission" date="2020-01" db="EMBL/GenBank/DDBJ databases">
        <title>Paenibacillus sp. nov., isolated from tomato rhizosphere.</title>
        <authorList>
            <person name="Weon H.-Y."/>
            <person name="Lee S.A."/>
        </authorList>
    </citation>
    <scope>NUCLEOTIDE SEQUENCE [LARGE SCALE GENOMIC DNA]</scope>
    <source>
        <strain evidence="10 11">12200R-189</strain>
    </source>
</reference>
<sequence>MARRGRWRLAGFSLKAQLILSFMAVTLLVLAISSYYSYTKTLALFRNKTQETTMAQFRQIELNTLTLLREVDKLSNTFLLETKVQAFLQNAKPTNLEFIGLERDITERIIQYLTNYDYLDSIYIFGDNGSVIGGTLAQNQSTNTLGKQYPFYGTPLYAKAKASFPQPIWQGGMTTIDFMRSAIPVGLTNAHLISSLRGIRWIGGSRMNAILVFNVNERYFQSSYGSLQSSPDGSLTIVDGAGTIISSTLTDTIGEAYRFNGDIAADRRFGSFSSSRGGTPEQVIYYRMADTGWLFVNEVPTAHFTRDVVAIQRFIAAVFLLSLLLIVIFSSLWMNRIMKSLQLLVKGMKHVGRGKIGLTLEQASNKEIGQLIAQFNSMSTGILELMQQNEEAEKQKRQLEMEALQAQINPHFLFNTLNTVKWMAAVADAPNIMACMTSLGSMLRPIYYDPSPMWSIREEIEWVKHYVNIMNYRYGDEIRFEIDVPDRLLSCRTLRFMIQPSVENAIIHGESRKGLIRLSAEEAGGDLTIVVFDTCGGMAPEKVEELNAKFRLTDAGEQTSKGIGLYNVHKRIRLHYGEQYGIRVQSTEHADTSVIMRIPNIPGAAANQPA</sequence>
<dbReference type="RefSeq" id="WP_162357920.1">
    <property type="nucleotide sequence ID" value="NZ_CP048209.1"/>
</dbReference>
<dbReference type="GO" id="GO:0000155">
    <property type="term" value="F:phosphorelay sensor kinase activity"/>
    <property type="evidence" value="ECO:0007669"/>
    <property type="project" value="InterPro"/>
</dbReference>
<feature type="domain" description="HAMP" evidence="9">
    <location>
        <begin position="335"/>
        <end position="387"/>
    </location>
</feature>
<dbReference type="SUPFAM" id="SSF158472">
    <property type="entry name" value="HAMP domain-like"/>
    <property type="match status" value="1"/>
</dbReference>
<dbReference type="GO" id="GO:0005886">
    <property type="term" value="C:plasma membrane"/>
    <property type="evidence" value="ECO:0007669"/>
    <property type="project" value="UniProtKB-SubCell"/>
</dbReference>
<dbReference type="Gene3D" id="3.30.565.10">
    <property type="entry name" value="Histidine kinase-like ATPase, C-terminal domain"/>
    <property type="match status" value="1"/>
</dbReference>
<dbReference type="InterPro" id="IPR003594">
    <property type="entry name" value="HATPase_dom"/>
</dbReference>
<evidence type="ECO:0000256" key="4">
    <source>
        <dbReference type="ARBA" id="ARBA00022679"/>
    </source>
</evidence>
<dbReference type="PROSITE" id="PS50885">
    <property type="entry name" value="HAMP"/>
    <property type="match status" value="1"/>
</dbReference>
<evidence type="ECO:0000256" key="6">
    <source>
        <dbReference type="ARBA" id="ARBA00023136"/>
    </source>
</evidence>
<keyword evidence="4" id="KW-0808">Transferase</keyword>
<dbReference type="InterPro" id="IPR050640">
    <property type="entry name" value="Bact_2-comp_sensor_kinase"/>
</dbReference>
<keyword evidence="2" id="KW-1003">Cell membrane</keyword>
<organism evidence="10 11">
    <name type="scientific">Paenibacillus lycopersici</name>
    <dbReference type="NCBI Taxonomy" id="2704462"/>
    <lineage>
        <taxon>Bacteria</taxon>
        <taxon>Bacillati</taxon>
        <taxon>Bacillota</taxon>
        <taxon>Bacilli</taxon>
        <taxon>Bacillales</taxon>
        <taxon>Paenibacillaceae</taxon>
        <taxon>Paenibacillus</taxon>
    </lineage>
</organism>
<feature type="coiled-coil region" evidence="7">
    <location>
        <begin position="382"/>
        <end position="409"/>
    </location>
</feature>
<evidence type="ECO:0000256" key="7">
    <source>
        <dbReference type="SAM" id="Coils"/>
    </source>
</evidence>
<dbReference type="PANTHER" id="PTHR34220">
    <property type="entry name" value="SENSOR HISTIDINE KINASE YPDA"/>
    <property type="match status" value="1"/>
</dbReference>
<dbReference type="SMART" id="SM00304">
    <property type="entry name" value="HAMP"/>
    <property type="match status" value="1"/>
</dbReference>
<protein>
    <submittedName>
        <fullName evidence="10">Sensor histidine kinase</fullName>
    </submittedName>
</protein>
<evidence type="ECO:0000256" key="1">
    <source>
        <dbReference type="ARBA" id="ARBA00004651"/>
    </source>
</evidence>
<feature type="transmembrane region" description="Helical" evidence="8">
    <location>
        <begin position="12"/>
        <end position="38"/>
    </location>
</feature>
<evidence type="ECO:0000256" key="2">
    <source>
        <dbReference type="ARBA" id="ARBA00022475"/>
    </source>
</evidence>
<dbReference type="CDD" id="cd06225">
    <property type="entry name" value="HAMP"/>
    <property type="match status" value="1"/>
</dbReference>
<dbReference type="InterPro" id="IPR036890">
    <property type="entry name" value="HATPase_C_sf"/>
</dbReference>
<dbReference type="PANTHER" id="PTHR34220:SF7">
    <property type="entry name" value="SENSOR HISTIDINE KINASE YPDA"/>
    <property type="match status" value="1"/>
</dbReference>
<gene>
    <name evidence="10" type="ORF">GXP70_16930</name>
</gene>
<accession>A0A6C0G1D9</accession>
<proteinExistence type="predicted"/>
<evidence type="ECO:0000259" key="9">
    <source>
        <dbReference type="PROSITE" id="PS50885"/>
    </source>
</evidence>
<keyword evidence="3" id="KW-0597">Phosphoprotein</keyword>
<dbReference type="EMBL" id="CP048209">
    <property type="protein sequence ID" value="QHT61481.1"/>
    <property type="molecule type" value="Genomic_DNA"/>
</dbReference>
<dbReference type="Pfam" id="PF00672">
    <property type="entry name" value="HAMP"/>
    <property type="match status" value="1"/>
</dbReference>
<dbReference type="InterPro" id="IPR003660">
    <property type="entry name" value="HAMP_dom"/>
</dbReference>
<evidence type="ECO:0000256" key="3">
    <source>
        <dbReference type="ARBA" id="ARBA00022553"/>
    </source>
</evidence>
<keyword evidence="6 8" id="KW-0472">Membrane</keyword>
<evidence type="ECO:0000313" key="11">
    <source>
        <dbReference type="Proteomes" id="UP000476064"/>
    </source>
</evidence>
<dbReference type="InterPro" id="IPR010559">
    <property type="entry name" value="Sig_transdc_His_kin_internal"/>
</dbReference>
<dbReference type="Gene3D" id="6.10.340.10">
    <property type="match status" value="1"/>
</dbReference>
<keyword evidence="8" id="KW-1133">Transmembrane helix</keyword>
<dbReference type="Pfam" id="PF02518">
    <property type="entry name" value="HATPase_c"/>
    <property type="match status" value="1"/>
</dbReference>
<evidence type="ECO:0000256" key="8">
    <source>
        <dbReference type="SAM" id="Phobius"/>
    </source>
</evidence>
<dbReference type="SMART" id="SM00387">
    <property type="entry name" value="HATPase_c"/>
    <property type="match status" value="1"/>
</dbReference>
<name>A0A6C0G1D9_9BACL</name>
<keyword evidence="5 10" id="KW-0418">Kinase</keyword>
<keyword evidence="8" id="KW-0812">Transmembrane</keyword>
<dbReference type="Proteomes" id="UP000476064">
    <property type="component" value="Chromosome"/>
</dbReference>
<comment type="subcellular location">
    <subcellularLocation>
        <location evidence="1">Cell membrane</location>
        <topology evidence="1">Multi-pass membrane protein</topology>
    </subcellularLocation>
</comment>
<dbReference type="AlphaFoldDB" id="A0A6C0G1D9"/>
<dbReference type="SUPFAM" id="SSF55874">
    <property type="entry name" value="ATPase domain of HSP90 chaperone/DNA topoisomerase II/histidine kinase"/>
    <property type="match status" value="1"/>
</dbReference>
<dbReference type="Pfam" id="PF06580">
    <property type="entry name" value="His_kinase"/>
    <property type="match status" value="1"/>
</dbReference>